<organism evidence="2 3">
    <name type="scientific">Trapa natans</name>
    <name type="common">Water chestnut</name>
    <dbReference type="NCBI Taxonomy" id="22666"/>
    <lineage>
        <taxon>Eukaryota</taxon>
        <taxon>Viridiplantae</taxon>
        <taxon>Streptophyta</taxon>
        <taxon>Embryophyta</taxon>
        <taxon>Tracheophyta</taxon>
        <taxon>Spermatophyta</taxon>
        <taxon>Magnoliopsida</taxon>
        <taxon>eudicotyledons</taxon>
        <taxon>Gunneridae</taxon>
        <taxon>Pentapetalae</taxon>
        <taxon>rosids</taxon>
        <taxon>malvids</taxon>
        <taxon>Myrtales</taxon>
        <taxon>Lythraceae</taxon>
        <taxon>Trapa</taxon>
    </lineage>
</organism>
<dbReference type="EMBL" id="JAXQNO010000005">
    <property type="protein sequence ID" value="KAK4798668.1"/>
    <property type="molecule type" value="Genomic_DNA"/>
</dbReference>
<feature type="compositionally biased region" description="Polar residues" evidence="1">
    <location>
        <begin position="144"/>
        <end position="160"/>
    </location>
</feature>
<dbReference type="AlphaFoldDB" id="A0AAN7MTH6"/>
<dbReference type="SUPFAM" id="SSF48403">
    <property type="entry name" value="Ankyrin repeat"/>
    <property type="match status" value="1"/>
</dbReference>
<protein>
    <submittedName>
        <fullName evidence="2">Uncharacterized protein</fullName>
    </submittedName>
</protein>
<accession>A0AAN7MTH6</accession>
<name>A0AAN7MTH6_TRANT</name>
<comment type="caution">
    <text evidence="2">The sequence shown here is derived from an EMBL/GenBank/DDBJ whole genome shotgun (WGS) entry which is preliminary data.</text>
</comment>
<sequence>MLMEYDPGLSKKLGLFNAAPVKGYTEGVNELLLKDHSLPEMAGSNGKKDPQHARRANKKWQTALHTAVKVTIREAVKLLLEADAARNHKTALHMAEGLPLSEEICEMRDYLSRCGAARANEYNRPRDELRNTVTRIKKQKRKSSTSLSRPGRLTETQMAL</sequence>
<evidence type="ECO:0000313" key="2">
    <source>
        <dbReference type="EMBL" id="KAK4798668.1"/>
    </source>
</evidence>
<feature type="region of interest" description="Disordered" evidence="1">
    <location>
        <begin position="136"/>
        <end position="160"/>
    </location>
</feature>
<dbReference type="Proteomes" id="UP001346149">
    <property type="component" value="Unassembled WGS sequence"/>
</dbReference>
<dbReference type="InterPro" id="IPR002110">
    <property type="entry name" value="Ankyrin_rpt"/>
</dbReference>
<evidence type="ECO:0000256" key="1">
    <source>
        <dbReference type="SAM" id="MobiDB-lite"/>
    </source>
</evidence>
<gene>
    <name evidence="2" type="ORF">SAY86_030994</name>
</gene>
<keyword evidence="3" id="KW-1185">Reference proteome</keyword>
<evidence type="ECO:0000313" key="3">
    <source>
        <dbReference type="Proteomes" id="UP001346149"/>
    </source>
</evidence>
<dbReference type="Gene3D" id="1.25.40.20">
    <property type="entry name" value="Ankyrin repeat-containing domain"/>
    <property type="match status" value="1"/>
</dbReference>
<dbReference type="InterPro" id="IPR036770">
    <property type="entry name" value="Ankyrin_rpt-contain_sf"/>
</dbReference>
<reference evidence="2 3" key="1">
    <citation type="journal article" date="2023" name="Hortic Res">
        <title>Pangenome of water caltrop reveals structural variations and asymmetric subgenome divergence after allopolyploidization.</title>
        <authorList>
            <person name="Zhang X."/>
            <person name="Chen Y."/>
            <person name="Wang L."/>
            <person name="Yuan Y."/>
            <person name="Fang M."/>
            <person name="Shi L."/>
            <person name="Lu R."/>
            <person name="Comes H.P."/>
            <person name="Ma Y."/>
            <person name="Chen Y."/>
            <person name="Huang G."/>
            <person name="Zhou Y."/>
            <person name="Zheng Z."/>
            <person name="Qiu Y."/>
        </authorList>
    </citation>
    <scope>NUCLEOTIDE SEQUENCE [LARGE SCALE GENOMIC DNA]</scope>
    <source>
        <strain evidence="2">F231</strain>
    </source>
</reference>
<dbReference type="Pfam" id="PF12796">
    <property type="entry name" value="Ank_2"/>
    <property type="match status" value="1"/>
</dbReference>
<proteinExistence type="predicted"/>